<dbReference type="GO" id="GO:0004419">
    <property type="term" value="F:hydroxymethylglutaryl-CoA lyase activity"/>
    <property type="evidence" value="ECO:0007669"/>
    <property type="project" value="UniProtKB-EC"/>
</dbReference>
<organism evidence="6 7">
    <name type="scientific">Streptomyces turgidiscabies</name>
    <dbReference type="NCBI Taxonomy" id="85558"/>
    <lineage>
        <taxon>Bacteria</taxon>
        <taxon>Bacillati</taxon>
        <taxon>Actinomycetota</taxon>
        <taxon>Actinomycetes</taxon>
        <taxon>Kitasatosporales</taxon>
        <taxon>Streptomycetaceae</taxon>
        <taxon>Streptomyces</taxon>
    </lineage>
</organism>
<evidence type="ECO:0000313" key="7">
    <source>
        <dbReference type="Proteomes" id="UP001223072"/>
    </source>
</evidence>
<dbReference type="PROSITE" id="PS50991">
    <property type="entry name" value="PYR_CT"/>
    <property type="match status" value="1"/>
</dbReference>
<dbReference type="PANTHER" id="PTHR42738">
    <property type="entry name" value="HYDROXYMETHYLGLUTARYL-COA LYASE"/>
    <property type="match status" value="1"/>
</dbReference>
<dbReference type="InterPro" id="IPR000891">
    <property type="entry name" value="PYR_CT"/>
</dbReference>
<feature type="region of interest" description="Disordered" evidence="4">
    <location>
        <begin position="299"/>
        <end position="325"/>
    </location>
</feature>
<evidence type="ECO:0000313" key="6">
    <source>
        <dbReference type="EMBL" id="MDQ0930603.1"/>
    </source>
</evidence>
<dbReference type="PANTHER" id="PTHR42738:SF7">
    <property type="entry name" value="HYDROXYMETHYLGLUTARYL-COA LYASE"/>
    <property type="match status" value="1"/>
</dbReference>
<reference evidence="6 7" key="1">
    <citation type="submission" date="2023-07" db="EMBL/GenBank/DDBJ databases">
        <title>Comparative genomics of wheat-associated soil bacteria to identify genetic determinants of phenazine resistance.</title>
        <authorList>
            <person name="Mouncey N."/>
        </authorList>
    </citation>
    <scope>NUCLEOTIDE SEQUENCE [LARGE SCALE GENOMIC DNA]</scope>
    <source>
        <strain evidence="6 7">W2I16</strain>
    </source>
</reference>
<dbReference type="Proteomes" id="UP001223072">
    <property type="component" value="Unassembled WGS sequence"/>
</dbReference>
<keyword evidence="2" id="KW-0479">Metal-binding</keyword>
<dbReference type="InterPro" id="IPR013785">
    <property type="entry name" value="Aldolase_TIM"/>
</dbReference>
<feature type="domain" description="Pyruvate carboxyltransferase" evidence="5">
    <location>
        <begin position="16"/>
        <end position="289"/>
    </location>
</feature>
<keyword evidence="7" id="KW-1185">Reference proteome</keyword>
<comment type="caution">
    <text evidence="6">The sequence shown here is derived from an EMBL/GenBank/DDBJ whole genome shotgun (WGS) entry which is preliminary data.</text>
</comment>
<dbReference type="Gene3D" id="3.20.20.70">
    <property type="entry name" value="Aldolase class I"/>
    <property type="match status" value="1"/>
</dbReference>
<evidence type="ECO:0000256" key="4">
    <source>
        <dbReference type="SAM" id="MobiDB-lite"/>
    </source>
</evidence>
<gene>
    <name evidence="6" type="ORF">QFZ49_000510</name>
</gene>
<evidence type="ECO:0000259" key="5">
    <source>
        <dbReference type="PROSITE" id="PS50991"/>
    </source>
</evidence>
<accession>A0ABU0RFR7</accession>
<evidence type="ECO:0000256" key="1">
    <source>
        <dbReference type="ARBA" id="ARBA00009405"/>
    </source>
</evidence>
<name>A0ABU0RFR7_9ACTN</name>
<dbReference type="SUPFAM" id="SSF51569">
    <property type="entry name" value="Aldolase"/>
    <property type="match status" value="1"/>
</dbReference>
<dbReference type="NCBIfam" id="NF004283">
    <property type="entry name" value="PRK05692.1"/>
    <property type="match status" value="1"/>
</dbReference>
<dbReference type="EMBL" id="JAUSZS010000002">
    <property type="protein sequence ID" value="MDQ0930603.1"/>
    <property type="molecule type" value="Genomic_DNA"/>
</dbReference>
<protein>
    <submittedName>
        <fullName evidence="6">Hydroxymethylglutaryl-CoA lyase</fullName>
        <ecNumber evidence="6">4.1.3.4</ecNumber>
    </submittedName>
</protein>
<dbReference type="CDD" id="cd07938">
    <property type="entry name" value="DRE_TIM_HMGL"/>
    <property type="match status" value="1"/>
</dbReference>
<evidence type="ECO:0000256" key="3">
    <source>
        <dbReference type="ARBA" id="ARBA00023239"/>
    </source>
</evidence>
<comment type="similarity">
    <text evidence="1">Belongs to the HMG-CoA lyase family.</text>
</comment>
<dbReference type="RefSeq" id="WP_307624812.1">
    <property type="nucleotide sequence ID" value="NZ_JAUSZS010000002.1"/>
</dbReference>
<dbReference type="EC" id="4.1.3.4" evidence="6"/>
<keyword evidence="3 6" id="KW-0456">Lyase</keyword>
<evidence type="ECO:0000256" key="2">
    <source>
        <dbReference type="ARBA" id="ARBA00022723"/>
    </source>
</evidence>
<dbReference type="InterPro" id="IPR043594">
    <property type="entry name" value="HMGL"/>
</dbReference>
<sequence>MTLPMVVPAPGLPARVRIHEVGARDGLQNEKATVPTEVKAEFIRRLATAGLTTIEATSFVHPKWVPQLADAEQLFPLVSDLSELSDMEVALPVLVPNERGLDRALALGARRVAVFASATESFAKANLNRTVDEALAMFEPVVSRAKAADASVRGYLSMCFGDPWEGPVPVAQVVRVCRALLDMGCDELSLGDTIGVATAGHVRHLLAELNAASVPTSALAVHFHDTYGQALANTYAALEHGVTTVDASAGGLGGCPFAKSATGNLATEDLVWMLQGLGIETGVDLAGLVATSTWMADRLGRPSPSRTVRALSHQDSEESTESQEQ</sequence>
<dbReference type="Pfam" id="PF00682">
    <property type="entry name" value="HMGL-like"/>
    <property type="match status" value="1"/>
</dbReference>
<proteinExistence type="inferred from homology"/>